<evidence type="ECO:0000313" key="2">
    <source>
        <dbReference type="Proteomes" id="UP000460435"/>
    </source>
</evidence>
<dbReference type="NCBIfam" id="TIGR03544">
    <property type="entry name" value="DivI1A_domain"/>
    <property type="match status" value="1"/>
</dbReference>
<organism evidence="1 2">
    <name type="scientific">Phytoactinopolyspora mesophila</name>
    <dbReference type="NCBI Taxonomy" id="2650750"/>
    <lineage>
        <taxon>Bacteria</taxon>
        <taxon>Bacillati</taxon>
        <taxon>Actinomycetota</taxon>
        <taxon>Actinomycetes</taxon>
        <taxon>Jiangellales</taxon>
        <taxon>Jiangellaceae</taxon>
        <taxon>Phytoactinopolyspora</taxon>
    </lineage>
</organism>
<proteinExistence type="predicted"/>
<protein>
    <submittedName>
        <fullName evidence="1">DivIVA domain-containing protein</fullName>
    </submittedName>
</protein>
<dbReference type="RefSeq" id="WP_162452435.1">
    <property type="nucleotide sequence ID" value="NZ_WLZY01000008.1"/>
</dbReference>
<name>A0A7K3M8Z5_9ACTN</name>
<evidence type="ECO:0000313" key="1">
    <source>
        <dbReference type="EMBL" id="NDL59749.1"/>
    </source>
</evidence>
<comment type="caution">
    <text evidence="1">The sequence shown here is derived from an EMBL/GenBank/DDBJ whole genome shotgun (WGS) entry which is preliminary data.</text>
</comment>
<keyword evidence="2" id="KW-1185">Reference proteome</keyword>
<dbReference type="Gene3D" id="6.10.250.660">
    <property type="match status" value="1"/>
</dbReference>
<dbReference type="InterPro" id="IPR019933">
    <property type="entry name" value="DivIVA_domain"/>
</dbReference>
<reference evidence="1 2" key="1">
    <citation type="submission" date="2019-11" db="EMBL/GenBank/DDBJ databases">
        <authorList>
            <person name="Li X.-J."/>
            <person name="Feng X.-M."/>
        </authorList>
    </citation>
    <scope>NUCLEOTIDE SEQUENCE [LARGE SCALE GENOMIC DNA]</scope>
    <source>
        <strain evidence="1 2">XMNu-373</strain>
    </source>
</reference>
<gene>
    <name evidence="1" type="ORF">F7O44_22000</name>
</gene>
<accession>A0A7K3M8Z5</accession>
<dbReference type="AlphaFoldDB" id="A0A7K3M8Z5"/>
<dbReference type="EMBL" id="WLZY01000008">
    <property type="protein sequence ID" value="NDL59749.1"/>
    <property type="molecule type" value="Genomic_DNA"/>
</dbReference>
<sequence>MYVLFAVLIAAVVFMVVALTLGRGQLLEDEPPVVVGPELGEQPLTADDLAGLRFAVVARGYRMNQVDDVLARVRAELAERDARIAELEDTVRRWGAPEMVRRPRPVWDEDG</sequence>
<dbReference type="Proteomes" id="UP000460435">
    <property type="component" value="Unassembled WGS sequence"/>
</dbReference>